<dbReference type="InterPro" id="IPR049326">
    <property type="entry name" value="Rhodopsin_dom_fungi"/>
</dbReference>
<dbReference type="Pfam" id="PF20684">
    <property type="entry name" value="Fung_rhodopsin"/>
    <property type="match status" value="1"/>
</dbReference>
<evidence type="ECO:0000313" key="9">
    <source>
        <dbReference type="EMBL" id="CAI4213276.1"/>
    </source>
</evidence>
<evidence type="ECO:0000313" key="10">
    <source>
        <dbReference type="Proteomes" id="UP000838763"/>
    </source>
</evidence>
<comment type="similarity">
    <text evidence="5">Belongs to the SAT4 family.</text>
</comment>
<name>A0A9P1GZN7_9PEZI</name>
<dbReference type="Proteomes" id="UP000838763">
    <property type="component" value="Unassembled WGS sequence"/>
</dbReference>
<keyword evidence="10" id="KW-1185">Reference proteome</keyword>
<reference evidence="9" key="1">
    <citation type="submission" date="2022-11" db="EMBL/GenBank/DDBJ databases">
        <authorList>
            <person name="Scott C."/>
            <person name="Bruce N."/>
        </authorList>
    </citation>
    <scope>NUCLEOTIDE SEQUENCE</scope>
</reference>
<organism evidence="9 10">
    <name type="scientific">Parascedosporium putredinis</name>
    <dbReference type="NCBI Taxonomy" id="1442378"/>
    <lineage>
        <taxon>Eukaryota</taxon>
        <taxon>Fungi</taxon>
        <taxon>Dikarya</taxon>
        <taxon>Ascomycota</taxon>
        <taxon>Pezizomycotina</taxon>
        <taxon>Sordariomycetes</taxon>
        <taxon>Hypocreomycetidae</taxon>
        <taxon>Microascales</taxon>
        <taxon>Microascaceae</taxon>
        <taxon>Parascedosporium</taxon>
    </lineage>
</organism>
<evidence type="ECO:0000256" key="5">
    <source>
        <dbReference type="ARBA" id="ARBA00038359"/>
    </source>
</evidence>
<sequence>MGWIINATPEVEAQSNYKTILIVTLLLCILATCIGSLRIWVRARARETRYGLGLPVALRPAENLIIYTRVNFAGRPIYQLGISFFKLALLINYLRLFKGSHRQVYRKVVWGAIIDKSWNPFKEGTCLPPTPAFTGYAVVTILSDIAVALIPIPVLLELGISPAKKFGLIGIFVLGLFTTLCSILRCLQINRIQHGDGNSTMLVLWGVIEFNVGTYITAGSEINETSSNGSQDDILKSGNGPEPVPGNAILKSVSYSINSIKVNPQNPQGRPEGA</sequence>
<evidence type="ECO:0000259" key="8">
    <source>
        <dbReference type="Pfam" id="PF20684"/>
    </source>
</evidence>
<feature type="region of interest" description="Disordered" evidence="6">
    <location>
        <begin position="223"/>
        <end position="248"/>
    </location>
</feature>
<dbReference type="PANTHER" id="PTHR33048">
    <property type="entry name" value="PTH11-LIKE INTEGRAL MEMBRANE PROTEIN (AFU_ORTHOLOGUE AFUA_5G11245)"/>
    <property type="match status" value="1"/>
</dbReference>
<keyword evidence="3 7" id="KW-1133">Transmembrane helix</keyword>
<comment type="subcellular location">
    <subcellularLocation>
        <location evidence="1">Membrane</location>
        <topology evidence="1">Multi-pass membrane protein</topology>
    </subcellularLocation>
</comment>
<dbReference type="PANTHER" id="PTHR33048:SF146">
    <property type="entry name" value="INTEGRAL MEMBRANE PROTEIN"/>
    <property type="match status" value="1"/>
</dbReference>
<feature type="transmembrane region" description="Helical" evidence="7">
    <location>
        <begin position="20"/>
        <end position="40"/>
    </location>
</feature>
<feature type="transmembrane region" description="Helical" evidence="7">
    <location>
        <begin position="133"/>
        <end position="154"/>
    </location>
</feature>
<dbReference type="InterPro" id="IPR052337">
    <property type="entry name" value="SAT4-like"/>
</dbReference>
<feature type="transmembrane region" description="Helical" evidence="7">
    <location>
        <begin position="166"/>
        <end position="187"/>
    </location>
</feature>
<gene>
    <name evidence="9" type="ORF">PPNO1_LOCUS3023</name>
</gene>
<comment type="caution">
    <text evidence="9">The sequence shown here is derived from an EMBL/GenBank/DDBJ whole genome shotgun (WGS) entry which is preliminary data.</text>
</comment>
<dbReference type="OrthoDB" id="5273647at2759"/>
<keyword evidence="4 7" id="KW-0472">Membrane</keyword>
<evidence type="ECO:0000256" key="7">
    <source>
        <dbReference type="SAM" id="Phobius"/>
    </source>
</evidence>
<evidence type="ECO:0000256" key="4">
    <source>
        <dbReference type="ARBA" id="ARBA00023136"/>
    </source>
</evidence>
<dbReference type="GO" id="GO:0016020">
    <property type="term" value="C:membrane"/>
    <property type="evidence" value="ECO:0007669"/>
    <property type="project" value="UniProtKB-SubCell"/>
</dbReference>
<evidence type="ECO:0000256" key="6">
    <source>
        <dbReference type="SAM" id="MobiDB-lite"/>
    </source>
</evidence>
<evidence type="ECO:0000256" key="2">
    <source>
        <dbReference type="ARBA" id="ARBA00022692"/>
    </source>
</evidence>
<feature type="domain" description="Rhodopsin" evidence="8">
    <location>
        <begin position="114"/>
        <end position="214"/>
    </location>
</feature>
<accession>A0A9P1GZN7</accession>
<evidence type="ECO:0000256" key="1">
    <source>
        <dbReference type="ARBA" id="ARBA00004141"/>
    </source>
</evidence>
<dbReference type="EMBL" id="CALLCH030000007">
    <property type="protein sequence ID" value="CAI4213276.1"/>
    <property type="molecule type" value="Genomic_DNA"/>
</dbReference>
<proteinExistence type="inferred from homology"/>
<protein>
    <recommendedName>
        <fullName evidence="8">Rhodopsin domain-containing protein</fullName>
    </recommendedName>
</protein>
<evidence type="ECO:0000256" key="3">
    <source>
        <dbReference type="ARBA" id="ARBA00022989"/>
    </source>
</evidence>
<dbReference type="AlphaFoldDB" id="A0A9P1GZN7"/>
<keyword evidence="2 7" id="KW-0812">Transmembrane</keyword>